<dbReference type="Pfam" id="PF25513">
    <property type="entry name" value="P2_C"/>
    <property type="match status" value="1"/>
</dbReference>
<dbReference type="Proteomes" id="UP000613743">
    <property type="component" value="Unassembled WGS sequence"/>
</dbReference>
<name>A0A917JVM4_9GAMM</name>
<sequence length="280" mass="30780">MARSTKKINTISAVVKGNLCTVTLPLGKSYDHLMIEYSGVTLAQLKNIRIKINEDVIQEFKDGNALKEFNAYYKRELTDGILDIHFKQPEMKTLAEQRMFSLGTANGIPQTPEQVALMPAVQAASVTFEIDAGATAPVIACSAQQSDPAPLGNIVKVKRYPIVLQPGTNEFDHLPKGVDSRIKAVHVVSAAVVEKIMPVIDESEQNDLSQTLIKKLQRAHNRTPQANFATIDFTMEGDMKQSIPLKAVRDLRFRVECAADTTPSTSAELLVEYIDTLKGA</sequence>
<evidence type="ECO:0000313" key="3">
    <source>
        <dbReference type="EMBL" id="GGI85900.1"/>
    </source>
</evidence>
<dbReference type="Gene3D" id="2.60.120.730">
    <property type="match status" value="2"/>
</dbReference>
<evidence type="ECO:0000259" key="2">
    <source>
        <dbReference type="Pfam" id="PF25513"/>
    </source>
</evidence>
<feature type="domain" description="Viral coat protein P2 N-terminal" evidence="1">
    <location>
        <begin position="6"/>
        <end position="146"/>
    </location>
</feature>
<proteinExistence type="predicted"/>
<gene>
    <name evidence="3" type="ORF">GCM10009332_24010</name>
</gene>
<accession>A0A917JVM4</accession>
<dbReference type="InterPro" id="IPR041377">
    <property type="entry name" value="P2_N"/>
</dbReference>
<comment type="caution">
    <text evidence="3">The sequence shown here is derived from an EMBL/GenBank/DDBJ whole genome shotgun (WGS) entry which is preliminary data.</text>
</comment>
<dbReference type="InterPro" id="IPR057915">
    <property type="entry name" value="P2_C"/>
</dbReference>
<evidence type="ECO:0000313" key="4">
    <source>
        <dbReference type="Proteomes" id="UP000613743"/>
    </source>
</evidence>
<evidence type="ECO:0000259" key="1">
    <source>
        <dbReference type="Pfam" id="PF18628"/>
    </source>
</evidence>
<evidence type="ECO:0008006" key="5">
    <source>
        <dbReference type="Google" id="ProtNLM"/>
    </source>
</evidence>
<organism evidence="3 4">
    <name type="scientific">Shewanella gelidii</name>
    <dbReference type="NCBI Taxonomy" id="1642821"/>
    <lineage>
        <taxon>Bacteria</taxon>
        <taxon>Pseudomonadati</taxon>
        <taxon>Pseudomonadota</taxon>
        <taxon>Gammaproteobacteria</taxon>
        <taxon>Alteromonadales</taxon>
        <taxon>Shewanellaceae</taxon>
        <taxon>Shewanella</taxon>
    </lineage>
</organism>
<dbReference type="RefSeq" id="WP_188921236.1">
    <property type="nucleotide sequence ID" value="NZ_BMPZ01000006.1"/>
</dbReference>
<dbReference type="InterPro" id="IPR053751">
    <property type="entry name" value="Viral_Major_Capsid_sf"/>
</dbReference>
<reference evidence="3" key="1">
    <citation type="journal article" date="2014" name="Int. J. Syst. Evol. Microbiol.">
        <title>Complete genome sequence of Corynebacterium casei LMG S-19264T (=DSM 44701T), isolated from a smear-ripened cheese.</title>
        <authorList>
            <consortium name="US DOE Joint Genome Institute (JGI-PGF)"/>
            <person name="Walter F."/>
            <person name="Albersmeier A."/>
            <person name="Kalinowski J."/>
            <person name="Ruckert C."/>
        </authorList>
    </citation>
    <scope>NUCLEOTIDE SEQUENCE</scope>
    <source>
        <strain evidence="3">JCM 30804</strain>
    </source>
</reference>
<dbReference type="AlphaFoldDB" id="A0A917JVM4"/>
<dbReference type="EMBL" id="BMPZ01000006">
    <property type="protein sequence ID" value="GGI85900.1"/>
    <property type="molecule type" value="Genomic_DNA"/>
</dbReference>
<reference evidence="3" key="2">
    <citation type="submission" date="2020-09" db="EMBL/GenBank/DDBJ databases">
        <authorList>
            <person name="Sun Q."/>
            <person name="Ohkuma M."/>
        </authorList>
    </citation>
    <scope>NUCLEOTIDE SEQUENCE</scope>
    <source>
        <strain evidence="3">JCM 30804</strain>
    </source>
</reference>
<protein>
    <recommendedName>
        <fullName evidence="5">Viral coat protein P2 N-terminal domain-containing protein</fullName>
    </recommendedName>
</protein>
<feature type="domain" description="Viral coat protein P2 C-terminal" evidence="2">
    <location>
        <begin position="155"/>
        <end position="277"/>
    </location>
</feature>
<dbReference type="Pfam" id="PF18628">
    <property type="entry name" value="P2_N"/>
    <property type="match status" value="1"/>
</dbReference>
<keyword evidence="4" id="KW-1185">Reference proteome</keyword>